<name>A0A2P2R332_RHIMU</name>
<dbReference type="EMBL" id="GGEC01093103">
    <property type="protein sequence ID" value="MBX73587.1"/>
    <property type="molecule type" value="Transcribed_RNA"/>
</dbReference>
<protein>
    <submittedName>
        <fullName evidence="1">Uncharacterized protein</fullName>
    </submittedName>
</protein>
<organism evidence="1">
    <name type="scientific">Rhizophora mucronata</name>
    <name type="common">Asiatic mangrove</name>
    <dbReference type="NCBI Taxonomy" id="61149"/>
    <lineage>
        <taxon>Eukaryota</taxon>
        <taxon>Viridiplantae</taxon>
        <taxon>Streptophyta</taxon>
        <taxon>Embryophyta</taxon>
        <taxon>Tracheophyta</taxon>
        <taxon>Spermatophyta</taxon>
        <taxon>Magnoliopsida</taxon>
        <taxon>eudicotyledons</taxon>
        <taxon>Gunneridae</taxon>
        <taxon>Pentapetalae</taxon>
        <taxon>rosids</taxon>
        <taxon>fabids</taxon>
        <taxon>Malpighiales</taxon>
        <taxon>Rhizophoraceae</taxon>
        <taxon>Rhizophora</taxon>
    </lineage>
</organism>
<proteinExistence type="predicted"/>
<reference evidence="1" key="1">
    <citation type="submission" date="2018-02" db="EMBL/GenBank/DDBJ databases">
        <title>Rhizophora mucronata_Transcriptome.</title>
        <authorList>
            <person name="Meera S.P."/>
            <person name="Sreeshan A."/>
            <person name="Augustine A."/>
        </authorList>
    </citation>
    <scope>NUCLEOTIDE SEQUENCE</scope>
    <source>
        <tissue evidence="1">Leaf</tissue>
    </source>
</reference>
<evidence type="ECO:0000313" key="1">
    <source>
        <dbReference type="EMBL" id="MBX73587.1"/>
    </source>
</evidence>
<accession>A0A2P2R332</accession>
<dbReference type="AlphaFoldDB" id="A0A2P2R332"/>
<sequence>MSIFQHVLYIWCVYSTCLECKNIEHLTNYVN</sequence>